<sequence>SHASSLIYYNIYNYIINPYEFDKDIFI</sequence>
<dbReference type="AlphaFoldDB" id="Q7RI04"/>
<accession>Q7RI04</accession>
<evidence type="ECO:0000313" key="2">
    <source>
        <dbReference type="Proteomes" id="UP000008553"/>
    </source>
</evidence>
<organism evidence="1 2">
    <name type="scientific">Plasmodium yoelii yoelii</name>
    <dbReference type="NCBI Taxonomy" id="73239"/>
    <lineage>
        <taxon>Eukaryota</taxon>
        <taxon>Sar</taxon>
        <taxon>Alveolata</taxon>
        <taxon>Apicomplexa</taxon>
        <taxon>Aconoidasida</taxon>
        <taxon>Haemosporida</taxon>
        <taxon>Plasmodiidae</taxon>
        <taxon>Plasmodium</taxon>
        <taxon>Plasmodium (Vinckeia)</taxon>
    </lineage>
</organism>
<proteinExistence type="predicted"/>
<protein>
    <submittedName>
        <fullName evidence="1">Uncharacterized protein</fullName>
    </submittedName>
</protein>
<dbReference type="EMBL" id="AABL01001130">
    <property type="protein sequence ID" value="EAA15598.1"/>
    <property type="molecule type" value="Genomic_DNA"/>
</dbReference>
<comment type="caution">
    <text evidence="1">The sequence shown here is derived from an EMBL/GenBank/DDBJ whole genome shotgun (WGS) entry which is preliminary data.</text>
</comment>
<evidence type="ECO:0000313" key="1">
    <source>
        <dbReference type="EMBL" id="EAA15598.1"/>
    </source>
</evidence>
<dbReference type="Proteomes" id="UP000008553">
    <property type="component" value="Unassembled WGS sequence"/>
</dbReference>
<feature type="non-terminal residue" evidence="1">
    <location>
        <position position="1"/>
    </location>
</feature>
<name>Q7RI04_PLAYO</name>
<keyword evidence="2" id="KW-1185">Reference proteome</keyword>
<gene>
    <name evidence="1" type="ORF">PY03827</name>
</gene>
<dbReference type="InParanoid" id="Q7RI04"/>
<dbReference type="PaxDb" id="73239-Q7RI04"/>
<reference evidence="1 2" key="1">
    <citation type="journal article" date="2002" name="Nature">
        <title>Genome sequence and comparative analysis of the model rodent malaria parasite Plasmodium yoelii yoelii.</title>
        <authorList>
            <person name="Carlton J.M."/>
            <person name="Angiuoli S.V."/>
            <person name="Suh B.B."/>
            <person name="Kooij T.W."/>
            <person name="Pertea M."/>
            <person name="Silva J.C."/>
            <person name="Ermolaeva M.D."/>
            <person name="Allen J.E."/>
            <person name="Selengut J.D."/>
            <person name="Koo H.L."/>
            <person name="Peterson J.D."/>
            <person name="Pop M."/>
            <person name="Kosack D.S."/>
            <person name="Shumway M.F."/>
            <person name="Bidwell S.L."/>
            <person name="Shallom S.J."/>
            <person name="van Aken S.E."/>
            <person name="Riedmuller S.B."/>
            <person name="Feldblyum T.V."/>
            <person name="Cho J.K."/>
            <person name="Quackenbush J."/>
            <person name="Sedegah M."/>
            <person name="Shoaibi A."/>
            <person name="Cummings L.M."/>
            <person name="Florens L."/>
            <person name="Yates J.R."/>
            <person name="Raine J.D."/>
            <person name="Sinden R.E."/>
            <person name="Harris M.A."/>
            <person name="Cunningham D.A."/>
            <person name="Preiser P.R."/>
            <person name="Bergman L.W."/>
            <person name="Vaidya A.B."/>
            <person name="van Lin L.H."/>
            <person name="Janse C.J."/>
            <person name="Waters A.P."/>
            <person name="Smith H.O."/>
            <person name="White O.R."/>
            <person name="Salzberg S.L."/>
            <person name="Venter J.C."/>
            <person name="Fraser C.M."/>
            <person name="Hoffman S.L."/>
            <person name="Gardner M.J."/>
            <person name="Carucci D.J."/>
        </authorList>
    </citation>
    <scope>NUCLEOTIDE SEQUENCE [LARGE SCALE GENOMIC DNA]</scope>
    <source>
        <strain evidence="1 2">17XNL</strain>
    </source>
</reference>